<dbReference type="Proteomes" id="UP000504637">
    <property type="component" value="Unplaced"/>
</dbReference>
<name>A0A6J3LWK5_9PEZI</name>
<reference evidence="2" key="3">
    <citation type="submission" date="2025-08" db="UniProtKB">
        <authorList>
            <consortium name="RefSeq"/>
        </authorList>
    </citation>
    <scope>IDENTIFICATION</scope>
    <source>
        <strain evidence="2">CBS 342.82</strain>
    </source>
</reference>
<feature type="non-terminal residue" evidence="2">
    <location>
        <position position="77"/>
    </location>
</feature>
<accession>A0A6J3LWK5</accession>
<feature type="non-terminal residue" evidence="2">
    <location>
        <position position="1"/>
    </location>
</feature>
<dbReference type="AlphaFoldDB" id="A0A6J3LWK5"/>
<evidence type="ECO:0000313" key="2">
    <source>
        <dbReference type="RefSeq" id="XP_033457069.1"/>
    </source>
</evidence>
<proteinExistence type="predicted"/>
<dbReference type="RefSeq" id="XP_033457069.1">
    <property type="nucleotide sequence ID" value="XM_033600221.1"/>
</dbReference>
<reference evidence="2" key="1">
    <citation type="submission" date="2020-01" db="EMBL/GenBank/DDBJ databases">
        <authorList>
            <consortium name="DOE Joint Genome Institute"/>
            <person name="Haridas S."/>
            <person name="Albert R."/>
            <person name="Binder M."/>
            <person name="Bloem J."/>
            <person name="Labutti K."/>
            <person name="Salamov A."/>
            <person name="Andreopoulos B."/>
            <person name="Baker S.E."/>
            <person name="Barry K."/>
            <person name="Bills G."/>
            <person name="Bluhm B.H."/>
            <person name="Cannon C."/>
            <person name="Castanera R."/>
            <person name="Culley D.E."/>
            <person name="Daum C."/>
            <person name="Ezra D."/>
            <person name="Gonzalez J.B."/>
            <person name="Henrissat B."/>
            <person name="Kuo A."/>
            <person name="Liang C."/>
            <person name="Lipzen A."/>
            <person name="Lutzoni F."/>
            <person name="Magnuson J."/>
            <person name="Mondo S."/>
            <person name="Nolan M."/>
            <person name="Ohm R."/>
            <person name="Pangilinan J."/>
            <person name="Park H.-J."/>
            <person name="Ramirez L."/>
            <person name="Alfaro M."/>
            <person name="Sun H."/>
            <person name="Tritt A."/>
            <person name="Yoshinaga Y."/>
            <person name="Zwiers L.-H."/>
            <person name="Turgeon B.G."/>
            <person name="Goodwin S.B."/>
            <person name="Spatafora J.W."/>
            <person name="Crous P.W."/>
            <person name="Grigoriev I.V."/>
        </authorList>
    </citation>
    <scope>NUCLEOTIDE SEQUENCE</scope>
    <source>
        <strain evidence="2">CBS 342.82</strain>
    </source>
</reference>
<sequence length="77" mass="8977">TGMSVRDYLEHYDATWAELMQNQDEFSLQEYGERSVLTTWKVSYEQVKSTDPLAAQLLDLWAFLHHGDVWAELVLAE</sequence>
<reference evidence="2" key="2">
    <citation type="submission" date="2020-04" db="EMBL/GenBank/DDBJ databases">
        <authorList>
            <consortium name="NCBI Genome Project"/>
        </authorList>
    </citation>
    <scope>NUCLEOTIDE SEQUENCE</scope>
    <source>
        <strain evidence="2">CBS 342.82</strain>
    </source>
</reference>
<organism evidence="2">
    <name type="scientific">Dissoconium aciculare CBS 342.82</name>
    <dbReference type="NCBI Taxonomy" id="1314786"/>
    <lineage>
        <taxon>Eukaryota</taxon>
        <taxon>Fungi</taxon>
        <taxon>Dikarya</taxon>
        <taxon>Ascomycota</taxon>
        <taxon>Pezizomycotina</taxon>
        <taxon>Dothideomycetes</taxon>
        <taxon>Dothideomycetidae</taxon>
        <taxon>Mycosphaerellales</taxon>
        <taxon>Dissoconiaceae</taxon>
        <taxon>Dissoconium</taxon>
    </lineage>
</organism>
<protein>
    <submittedName>
        <fullName evidence="2">Uncharacterized protein</fullName>
    </submittedName>
</protein>
<evidence type="ECO:0000313" key="1">
    <source>
        <dbReference type="Proteomes" id="UP000504637"/>
    </source>
</evidence>
<gene>
    <name evidence="2" type="ORF">K489DRAFT_292492</name>
</gene>
<dbReference type="OrthoDB" id="3740171at2759"/>
<keyword evidence="1" id="KW-1185">Reference proteome</keyword>
<dbReference type="GeneID" id="54358021"/>